<proteinExistence type="inferred from homology"/>
<evidence type="ECO:0000256" key="1">
    <source>
        <dbReference type="ARBA" id="ARBA00010641"/>
    </source>
</evidence>
<sequence>MTVGVQRISQPDRTSKARHLADAVENAVTEAHVREWAFVLAATARVVGDLDLAEECVQEAYLAALETWRRDGVPRKPGAWLTAAARRKALDAIRHEKVVRAKLPLLVEPQQAELDLPDDSLPDEHLRLVFTCCHPALALEAQVALTLRLVCGVSTADIARAFLVSESTMAARITRAKRKIGAAGVPYRVPGVQELPERLDAVLTVVHLFYNAGHTAPSGTELLRVDLVERALHLARMLHQAMPDQPEVRGLLALLLLTDSRRGTRTDAQGRLLRLEDQDRTAWDRTAIDEGHRLVEEALSDGRIGRYTLLAAIACVHARAVTFSDTDWSRVVRLYDVLLTIWPSPVVALNRLIADSMLHGPRAGLVALDALVGDGTLASYHYVPAVRADLLRRLGDRVAAAAAYREALALVGNDAEREFLATRLAELVDSGAVRPSEARGSTFEGEPRWSPRARPDASG</sequence>
<keyword evidence="2" id="KW-0805">Transcription regulation</keyword>
<feature type="compositionally biased region" description="Basic and acidic residues" evidence="5">
    <location>
        <begin position="445"/>
        <end position="459"/>
    </location>
</feature>
<dbReference type="InterPro" id="IPR013324">
    <property type="entry name" value="RNA_pol_sigma_r3/r4-like"/>
</dbReference>
<evidence type="ECO:0000256" key="2">
    <source>
        <dbReference type="ARBA" id="ARBA00023015"/>
    </source>
</evidence>
<dbReference type="Pfam" id="PF20239">
    <property type="entry name" value="DUF6596"/>
    <property type="match status" value="1"/>
</dbReference>
<evidence type="ECO:0000256" key="3">
    <source>
        <dbReference type="ARBA" id="ARBA00023082"/>
    </source>
</evidence>
<dbReference type="Pfam" id="PF08281">
    <property type="entry name" value="Sigma70_r4_2"/>
    <property type="match status" value="1"/>
</dbReference>
<keyword evidence="3" id="KW-0731">Sigma factor</keyword>
<dbReference type="InterPro" id="IPR013249">
    <property type="entry name" value="RNA_pol_sigma70_r4_t2"/>
</dbReference>
<evidence type="ECO:0000259" key="6">
    <source>
        <dbReference type="Pfam" id="PF04542"/>
    </source>
</evidence>
<reference evidence="9 10" key="1">
    <citation type="submission" date="2021-01" db="EMBL/GenBank/DDBJ databases">
        <title>Whole genome shotgun sequence of Asanoa iriomotensis NBRC 100142.</title>
        <authorList>
            <person name="Komaki H."/>
            <person name="Tamura T."/>
        </authorList>
    </citation>
    <scope>NUCLEOTIDE SEQUENCE [LARGE SCALE GENOMIC DNA]</scope>
    <source>
        <strain evidence="9 10">NBRC 100142</strain>
    </source>
</reference>
<dbReference type="SUPFAM" id="SSF88659">
    <property type="entry name" value="Sigma3 and sigma4 domains of RNA polymerase sigma factors"/>
    <property type="match status" value="1"/>
</dbReference>
<feature type="domain" description="DUF6596" evidence="8">
    <location>
        <begin position="198"/>
        <end position="298"/>
    </location>
</feature>
<evidence type="ECO:0000256" key="4">
    <source>
        <dbReference type="ARBA" id="ARBA00023163"/>
    </source>
</evidence>
<dbReference type="Pfam" id="PF04542">
    <property type="entry name" value="Sigma70_r2"/>
    <property type="match status" value="1"/>
</dbReference>
<feature type="region of interest" description="Disordered" evidence="5">
    <location>
        <begin position="433"/>
        <end position="459"/>
    </location>
</feature>
<organism evidence="9 10">
    <name type="scientific">Asanoa iriomotensis</name>
    <dbReference type="NCBI Taxonomy" id="234613"/>
    <lineage>
        <taxon>Bacteria</taxon>
        <taxon>Bacillati</taxon>
        <taxon>Actinomycetota</taxon>
        <taxon>Actinomycetes</taxon>
        <taxon>Micromonosporales</taxon>
        <taxon>Micromonosporaceae</taxon>
        <taxon>Asanoa</taxon>
    </lineage>
</organism>
<comment type="caution">
    <text evidence="9">The sequence shown here is derived from an EMBL/GenBank/DDBJ whole genome shotgun (WGS) entry which is preliminary data.</text>
</comment>
<evidence type="ECO:0000259" key="7">
    <source>
        <dbReference type="Pfam" id="PF08281"/>
    </source>
</evidence>
<dbReference type="SUPFAM" id="SSF88946">
    <property type="entry name" value="Sigma2 domain of RNA polymerase sigma factors"/>
    <property type="match status" value="1"/>
</dbReference>
<dbReference type="PANTHER" id="PTHR47756">
    <property type="entry name" value="BLL6612 PROTEIN-RELATED"/>
    <property type="match status" value="1"/>
</dbReference>
<feature type="domain" description="RNA polymerase sigma-70 region 2" evidence="6">
    <location>
        <begin position="39"/>
        <end position="97"/>
    </location>
</feature>
<keyword evidence="4" id="KW-0804">Transcription</keyword>
<dbReference type="PANTHER" id="PTHR47756:SF2">
    <property type="entry name" value="BLL6612 PROTEIN"/>
    <property type="match status" value="1"/>
</dbReference>
<protein>
    <submittedName>
        <fullName evidence="9">RNA polymerase subunit sigma-24</fullName>
    </submittedName>
</protein>
<evidence type="ECO:0000256" key="5">
    <source>
        <dbReference type="SAM" id="MobiDB-lite"/>
    </source>
</evidence>
<name>A0ABQ4C3X4_9ACTN</name>
<evidence type="ECO:0000259" key="8">
    <source>
        <dbReference type="Pfam" id="PF20239"/>
    </source>
</evidence>
<dbReference type="Proteomes" id="UP000624325">
    <property type="component" value="Unassembled WGS sequence"/>
</dbReference>
<accession>A0ABQ4C3X4</accession>
<evidence type="ECO:0000313" key="9">
    <source>
        <dbReference type="EMBL" id="GIF57465.1"/>
    </source>
</evidence>
<gene>
    <name evidence="9" type="primary">rpoE_17</name>
    <name evidence="9" type="ORF">Air01nite_35600</name>
</gene>
<dbReference type="InterPro" id="IPR046531">
    <property type="entry name" value="DUF6596"/>
</dbReference>
<evidence type="ECO:0000313" key="10">
    <source>
        <dbReference type="Proteomes" id="UP000624325"/>
    </source>
</evidence>
<dbReference type="InterPro" id="IPR013325">
    <property type="entry name" value="RNA_pol_sigma_r2"/>
</dbReference>
<comment type="similarity">
    <text evidence="1">Belongs to the sigma-70 factor family. ECF subfamily.</text>
</comment>
<keyword evidence="10" id="KW-1185">Reference proteome</keyword>
<dbReference type="InterPro" id="IPR007627">
    <property type="entry name" value="RNA_pol_sigma70_r2"/>
</dbReference>
<feature type="domain" description="RNA polymerase sigma factor 70 region 4 type 2" evidence="7">
    <location>
        <begin position="130"/>
        <end position="180"/>
    </location>
</feature>
<dbReference type="Gene3D" id="1.10.1740.10">
    <property type="match status" value="1"/>
</dbReference>
<dbReference type="EMBL" id="BONC01000023">
    <property type="protein sequence ID" value="GIF57465.1"/>
    <property type="molecule type" value="Genomic_DNA"/>
</dbReference>